<protein>
    <recommendedName>
        <fullName evidence="7">Phosphatidate cytidylyltransferase</fullName>
        <ecNumber evidence="6">2.7.7.41</ecNumber>
    </recommendedName>
    <alternativeName>
        <fullName evidence="20">CDP-DAG synthase</fullName>
    </alternativeName>
    <alternativeName>
        <fullName evidence="22">CDP-DG synthase</fullName>
    </alternativeName>
    <alternativeName>
        <fullName evidence="18">CDP-diacylglycerol synthase</fullName>
    </alternativeName>
    <alternativeName>
        <fullName evidence="21">CDP-diglyceride pyrophosphorylase</fullName>
    </alternativeName>
    <alternativeName>
        <fullName evidence="23">CDP-diglyceride synthase</fullName>
    </alternativeName>
    <alternativeName>
        <fullName evidence="19">CTP:phosphatidate cytidylyltransferase</fullName>
    </alternativeName>
</protein>
<evidence type="ECO:0000256" key="24">
    <source>
        <dbReference type="SAM" id="Phobius"/>
    </source>
</evidence>
<evidence type="ECO:0000256" key="5">
    <source>
        <dbReference type="ARBA" id="ARBA00010185"/>
    </source>
</evidence>
<sequence length="262" mass="29777">MSLQDHKKRILVALIFIPLLFLIIIKLPAYIFFILLCMANTVGMWEFLRMYRASRFWIITGIISSLFLLILNCFYSHNAFFYFAIIFSVIAVMRLVFKKDPKFALQDISQIYTGLLYIPTLLTFQWLLRNSGWQWIIYLYGCVWVADSFAYYIGKGFGKRKLYPEVSPKKTWAGAYGSVSGGIIASLILGNIILSKPFISLAIMGFLIGTVSIFGDLVESMFKRDAGVKDSGFLFPGHGGILDKIDAILFSGVLLYFGMNFM</sequence>
<comment type="caution">
    <text evidence="25">The sequence shown here is derived from an EMBL/GenBank/DDBJ whole genome shotgun (WGS) entry which is preliminary data.</text>
</comment>
<dbReference type="PANTHER" id="PTHR46382">
    <property type="entry name" value="PHOSPHATIDATE CYTIDYLYLTRANSFERASE"/>
    <property type="match status" value="1"/>
</dbReference>
<dbReference type="GO" id="GO:0016024">
    <property type="term" value="P:CDP-diacylglycerol biosynthetic process"/>
    <property type="evidence" value="ECO:0007669"/>
    <property type="project" value="TreeGrafter"/>
</dbReference>
<evidence type="ECO:0000256" key="9">
    <source>
        <dbReference type="ARBA" id="ARBA00022516"/>
    </source>
</evidence>
<feature type="transmembrane region" description="Helical" evidence="24">
    <location>
        <begin position="199"/>
        <end position="218"/>
    </location>
</feature>
<comment type="subcellular location">
    <subcellularLocation>
        <location evidence="2">Cell membrane</location>
        <topology evidence="2">Multi-pass membrane protein</topology>
    </subcellularLocation>
</comment>
<evidence type="ECO:0000256" key="16">
    <source>
        <dbReference type="ARBA" id="ARBA00023209"/>
    </source>
</evidence>
<feature type="transmembrane region" description="Helical" evidence="24">
    <location>
        <begin position="173"/>
        <end position="193"/>
    </location>
</feature>
<evidence type="ECO:0000256" key="19">
    <source>
        <dbReference type="ARBA" id="ARBA00031825"/>
    </source>
</evidence>
<comment type="catalytic activity">
    <reaction evidence="1">
        <text>a 1,2-diacyl-sn-glycero-3-phosphate + CTP + H(+) = a CDP-1,2-diacyl-sn-glycerol + diphosphate</text>
        <dbReference type="Rhea" id="RHEA:16229"/>
        <dbReference type="ChEBI" id="CHEBI:15378"/>
        <dbReference type="ChEBI" id="CHEBI:33019"/>
        <dbReference type="ChEBI" id="CHEBI:37563"/>
        <dbReference type="ChEBI" id="CHEBI:58332"/>
        <dbReference type="ChEBI" id="CHEBI:58608"/>
        <dbReference type="EC" id="2.7.7.41"/>
    </reaction>
</comment>
<keyword evidence="15 24" id="KW-0472">Membrane</keyword>
<evidence type="ECO:0000256" key="17">
    <source>
        <dbReference type="ARBA" id="ARBA00023264"/>
    </source>
</evidence>
<evidence type="ECO:0000256" key="7">
    <source>
        <dbReference type="ARBA" id="ARBA00019373"/>
    </source>
</evidence>
<evidence type="ECO:0000256" key="8">
    <source>
        <dbReference type="ARBA" id="ARBA00022475"/>
    </source>
</evidence>
<feature type="transmembrane region" description="Helical" evidence="24">
    <location>
        <begin position="239"/>
        <end position="259"/>
    </location>
</feature>
<keyword evidence="10" id="KW-0808">Transferase</keyword>
<comment type="similarity">
    <text evidence="5">Belongs to the CDS family.</text>
</comment>
<comment type="pathway">
    <text evidence="4">Lipid metabolism.</text>
</comment>
<evidence type="ECO:0000256" key="22">
    <source>
        <dbReference type="ARBA" id="ARBA00032743"/>
    </source>
</evidence>
<dbReference type="PANTHER" id="PTHR46382:SF1">
    <property type="entry name" value="PHOSPHATIDATE CYTIDYLYLTRANSFERASE"/>
    <property type="match status" value="1"/>
</dbReference>
<keyword evidence="8" id="KW-1003">Cell membrane</keyword>
<evidence type="ECO:0000256" key="11">
    <source>
        <dbReference type="ARBA" id="ARBA00022692"/>
    </source>
</evidence>
<keyword evidence="9" id="KW-0444">Lipid biosynthesis</keyword>
<keyword evidence="11 24" id="KW-0812">Transmembrane</keyword>
<evidence type="ECO:0000256" key="6">
    <source>
        <dbReference type="ARBA" id="ARBA00012487"/>
    </source>
</evidence>
<evidence type="ECO:0000256" key="13">
    <source>
        <dbReference type="ARBA" id="ARBA00022989"/>
    </source>
</evidence>
<evidence type="ECO:0000313" key="25">
    <source>
        <dbReference type="EMBL" id="HGG99917.1"/>
    </source>
</evidence>
<keyword evidence="13 24" id="KW-1133">Transmembrane helix</keyword>
<accession>A0A7C4AK27</accession>
<evidence type="ECO:0000256" key="4">
    <source>
        <dbReference type="ARBA" id="ARBA00005189"/>
    </source>
</evidence>
<evidence type="ECO:0000256" key="2">
    <source>
        <dbReference type="ARBA" id="ARBA00004651"/>
    </source>
</evidence>
<feature type="transmembrane region" description="Helical" evidence="24">
    <location>
        <begin position="12"/>
        <end position="36"/>
    </location>
</feature>
<feature type="transmembrane region" description="Helical" evidence="24">
    <location>
        <begin position="133"/>
        <end position="153"/>
    </location>
</feature>
<feature type="transmembrane region" description="Helical" evidence="24">
    <location>
        <begin position="109"/>
        <end position="127"/>
    </location>
</feature>
<dbReference type="AlphaFoldDB" id="A0A7C4AK27"/>
<comment type="pathway">
    <text evidence="3">Phospholipid metabolism; CDP-diacylglycerol biosynthesis; CDP-diacylglycerol from sn-glycerol 3-phosphate: step 3/3.</text>
</comment>
<evidence type="ECO:0000256" key="18">
    <source>
        <dbReference type="ARBA" id="ARBA00029893"/>
    </source>
</evidence>
<reference evidence="25" key="1">
    <citation type="journal article" date="2020" name="mSystems">
        <title>Genome- and Community-Level Interaction Insights into Carbon Utilization and Element Cycling Functions of Hydrothermarchaeota in Hydrothermal Sediment.</title>
        <authorList>
            <person name="Zhou Z."/>
            <person name="Liu Y."/>
            <person name="Xu W."/>
            <person name="Pan J."/>
            <person name="Luo Z.H."/>
            <person name="Li M."/>
        </authorList>
    </citation>
    <scope>NUCLEOTIDE SEQUENCE [LARGE SCALE GENOMIC DNA]</scope>
    <source>
        <strain evidence="25">SpSt-788</strain>
    </source>
</reference>
<proteinExistence type="inferred from homology"/>
<feature type="transmembrane region" description="Helical" evidence="24">
    <location>
        <begin position="56"/>
        <end position="74"/>
    </location>
</feature>
<keyword evidence="14" id="KW-0443">Lipid metabolism</keyword>
<keyword evidence="16" id="KW-0594">Phospholipid biosynthesis</keyword>
<feature type="transmembrane region" description="Helical" evidence="24">
    <location>
        <begin position="80"/>
        <end position="97"/>
    </location>
</feature>
<evidence type="ECO:0000256" key="10">
    <source>
        <dbReference type="ARBA" id="ARBA00022679"/>
    </source>
</evidence>
<evidence type="ECO:0000256" key="3">
    <source>
        <dbReference type="ARBA" id="ARBA00005119"/>
    </source>
</evidence>
<evidence type="ECO:0000256" key="1">
    <source>
        <dbReference type="ARBA" id="ARBA00001698"/>
    </source>
</evidence>
<evidence type="ECO:0000256" key="12">
    <source>
        <dbReference type="ARBA" id="ARBA00022695"/>
    </source>
</evidence>
<evidence type="ECO:0000256" key="21">
    <source>
        <dbReference type="ARBA" id="ARBA00032396"/>
    </source>
</evidence>
<evidence type="ECO:0000256" key="23">
    <source>
        <dbReference type="ARBA" id="ARBA00033406"/>
    </source>
</evidence>
<keyword evidence="17" id="KW-1208">Phospholipid metabolism</keyword>
<dbReference type="EMBL" id="DTHO01000061">
    <property type="protein sequence ID" value="HGG99917.1"/>
    <property type="molecule type" value="Genomic_DNA"/>
</dbReference>
<keyword evidence="12" id="KW-0548">Nucleotidyltransferase</keyword>
<dbReference type="EC" id="2.7.7.41" evidence="6"/>
<evidence type="ECO:0000256" key="20">
    <source>
        <dbReference type="ARBA" id="ARBA00032253"/>
    </source>
</evidence>
<gene>
    <name evidence="25" type="ORF">ENV75_05675</name>
</gene>
<dbReference type="Pfam" id="PF01148">
    <property type="entry name" value="CTP_transf_1"/>
    <property type="match status" value="1"/>
</dbReference>
<evidence type="ECO:0000256" key="15">
    <source>
        <dbReference type="ARBA" id="ARBA00023136"/>
    </source>
</evidence>
<organism evidence="25">
    <name type="scientific">Thermodesulfovibrio aggregans</name>
    <dbReference type="NCBI Taxonomy" id="86166"/>
    <lineage>
        <taxon>Bacteria</taxon>
        <taxon>Pseudomonadati</taxon>
        <taxon>Nitrospirota</taxon>
        <taxon>Thermodesulfovibrionia</taxon>
        <taxon>Thermodesulfovibrionales</taxon>
        <taxon>Thermodesulfovibrionaceae</taxon>
        <taxon>Thermodesulfovibrio</taxon>
    </lineage>
</organism>
<evidence type="ECO:0000256" key="14">
    <source>
        <dbReference type="ARBA" id="ARBA00023098"/>
    </source>
</evidence>
<name>A0A7C4AK27_9BACT</name>
<dbReference type="GO" id="GO:0004605">
    <property type="term" value="F:phosphatidate cytidylyltransferase activity"/>
    <property type="evidence" value="ECO:0007669"/>
    <property type="project" value="UniProtKB-EC"/>
</dbReference>
<dbReference type="GO" id="GO:0005886">
    <property type="term" value="C:plasma membrane"/>
    <property type="evidence" value="ECO:0007669"/>
    <property type="project" value="UniProtKB-SubCell"/>
</dbReference>